<evidence type="ECO:0000259" key="4">
    <source>
        <dbReference type="Pfam" id="PF13243"/>
    </source>
</evidence>
<name>A0A2I2GD95_9EURO</name>
<evidence type="ECO:0000313" key="6">
    <source>
        <dbReference type="EMBL" id="PLB50866.1"/>
    </source>
</evidence>
<keyword evidence="7" id="KW-1185">Reference proteome</keyword>
<evidence type="ECO:0000259" key="5">
    <source>
        <dbReference type="Pfam" id="PF13249"/>
    </source>
</evidence>
<reference evidence="6 7" key="1">
    <citation type="submission" date="2016-12" db="EMBL/GenBank/DDBJ databases">
        <title>The genomes of Aspergillus section Nigri reveals drivers in fungal speciation.</title>
        <authorList>
            <consortium name="DOE Joint Genome Institute"/>
            <person name="Vesth T.C."/>
            <person name="Nybo J."/>
            <person name="Theobald S."/>
            <person name="Brandl J."/>
            <person name="Frisvad J.C."/>
            <person name="Nielsen K.F."/>
            <person name="Lyhne E.K."/>
            <person name="Kogle M.E."/>
            <person name="Kuo A."/>
            <person name="Riley R."/>
            <person name="Clum A."/>
            <person name="Nolan M."/>
            <person name="Lipzen A."/>
            <person name="Salamov A."/>
            <person name="Henrissat B."/>
            <person name="Wiebenga A."/>
            <person name="De Vries R.P."/>
            <person name="Grigoriev I.V."/>
            <person name="Mortensen U.H."/>
            <person name="Andersen M.R."/>
            <person name="Baker S.E."/>
        </authorList>
    </citation>
    <scope>NUCLEOTIDE SEQUENCE [LARGE SCALE GENOMIC DNA]</scope>
    <source>
        <strain evidence="6 7">IBT 23096</strain>
    </source>
</reference>
<dbReference type="Pfam" id="PF13243">
    <property type="entry name" value="SQHop_cyclase_C"/>
    <property type="match status" value="1"/>
</dbReference>
<dbReference type="InterPro" id="IPR008930">
    <property type="entry name" value="Terpenoid_cyclase/PrenylTrfase"/>
</dbReference>
<dbReference type="GO" id="GO:0000250">
    <property type="term" value="F:lanosterol synthase activity"/>
    <property type="evidence" value="ECO:0007669"/>
    <property type="project" value="TreeGrafter"/>
</dbReference>
<dbReference type="Gene3D" id="1.50.10.20">
    <property type="match status" value="2"/>
</dbReference>
<evidence type="ECO:0000256" key="2">
    <source>
        <dbReference type="RuleBase" id="RU362003"/>
    </source>
</evidence>
<dbReference type="InterPro" id="IPR032697">
    <property type="entry name" value="SQ_cyclase_N"/>
</dbReference>
<gene>
    <name evidence="6" type="ORF">P170DRAFT_354347</name>
</gene>
<dbReference type="Pfam" id="PF13249">
    <property type="entry name" value="SQHop_cyclase_N"/>
    <property type="match status" value="1"/>
</dbReference>
<dbReference type="EC" id="5.4.99.-" evidence="2"/>
<sequence length="722" mass="81925">MRSPYSLKITGQVSPEPETSQTPGYPLSARSTTLDGWRLTVEEGLGRLKWKYLATEAERNAQPQDKTSRFFLDLPITEAPEHKPAQRPSEAATNGALFHSQLQVKELGCWAADLSCIFFVTPMLIIAWYITQATIDEAQAIELINFIFGAQNPDGGWATYVGEDTTVMGTILVYVALRLMGLSAEHQQLIKARRCLLDMGGAVYLPGWAKFWLALLGLYKWEGTDPYPVEMWLLPEWLPISPWKWFLIPRQVYVAMSYLAAKKFTIPTNPLLEEIRTEIFVQPYHSIDFIAFRGVTILRSREVRKSWVLNLVNWLLDNIWYPWFRPEGLAATGEETAWHIIEQSNKATNSLGAISVDGFLNMIAVYCREGPDSKTLHQIHNASQEYLWLGPKGMQVMSVSGGHVWETSFALLAYAESGLANLPDFRPTVERAYKFLVDNQHVEDWKDTSSCHFFSRLGGWPFTTRYNGITCSDCTGEALKAILMLERNSEIPRLTNEHTRRLAVDDLLIIQNPSGGYSSFEPIRGSELLEHMNGTEIFQDVMVEYDYVECTSSCITALALFQSRYPTYRAIEINRAIHKGNKFILSRQQCDGGWLSAWGIAFTYGTFFALEALACGGMTYGNHEAVKRGCEFILGKQQADGGWGEKIDVGFSSYPHILHPEPIRRGIRLIMSRQNAKGEWKQERAVGSGIVTCELLYHNYMYSFPIRALTMYKERFGDEILF</sequence>
<dbReference type="GO" id="GO:0016104">
    <property type="term" value="P:triterpenoid biosynthetic process"/>
    <property type="evidence" value="ECO:0007669"/>
    <property type="project" value="InterPro"/>
</dbReference>
<comment type="caution">
    <text evidence="6">The sequence shown here is derived from an EMBL/GenBank/DDBJ whole genome shotgun (WGS) entry which is preliminary data.</text>
</comment>
<feature type="domain" description="Squalene cyclase N-terminal" evidence="5">
    <location>
        <begin position="104"/>
        <end position="372"/>
    </location>
</feature>
<dbReference type="FunFam" id="1.50.10.20:FF:000027">
    <property type="entry name" value="Terpene cyclase/mutase family member"/>
    <property type="match status" value="1"/>
</dbReference>
<proteinExistence type="inferred from homology"/>
<dbReference type="SUPFAM" id="SSF48239">
    <property type="entry name" value="Terpenoid cyclases/Protein prenyltransferases"/>
    <property type="match status" value="2"/>
</dbReference>
<feature type="region of interest" description="Disordered" evidence="3">
    <location>
        <begin position="1"/>
        <end position="27"/>
    </location>
</feature>
<dbReference type="InterPro" id="IPR032696">
    <property type="entry name" value="SQ_cyclase_C"/>
</dbReference>
<feature type="domain" description="Squalene cyclase C-terminal" evidence="4">
    <location>
        <begin position="404"/>
        <end position="648"/>
    </location>
</feature>
<evidence type="ECO:0000256" key="3">
    <source>
        <dbReference type="SAM" id="MobiDB-lite"/>
    </source>
</evidence>
<protein>
    <recommendedName>
        <fullName evidence="2">Terpene cyclase/mutase family member</fullName>
        <ecNumber evidence="2">5.4.99.-</ecNumber>
    </recommendedName>
</protein>
<dbReference type="GeneID" id="36551727"/>
<keyword evidence="2" id="KW-0413">Isomerase</keyword>
<dbReference type="NCBIfam" id="TIGR01787">
    <property type="entry name" value="squalene_cyclas"/>
    <property type="match status" value="1"/>
</dbReference>
<organism evidence="6 7">
    <name type="scientific">Aspergillus steynii IBT 23096</name>
    <dbReference type="NCBI Taxonomy" id="1392250"/>
    <lineage>
        <taxon>Eukaryota</taxon>
        <taxon>Fungi</taxon>
        <taxon>Dikarya</taxon>
        <taxon>Ascomycota</taxon>
        <taxon>Pezizomycotina</taxon>
        <taxon>Eurotiomycetes</taxon>
        <taxon>Eurotiomycetidae</taxon>
        <taxon>Eurotiales</taxon>
        <taxon>Aspergillaceae</taxon>
        <taxon>Aspergillus</taxon>
        <taxon>Aspergillus subgen. Circumdati</taxon>
    </lineage>
</organism>
<dbReference type="GO" id="GO:0006696">
    <property type="term" value="P:ergosterol biosynthetic process"/>
    <property type="evidence" value="ECO:0007669"/>
    <property type="project" value="TreeGrafter"/>
</dbReference>
<dbReference type="Gene3D" id="6.20.120.20">
    <property type="match status" value="1"/>
</dbReference>
<dbReference type="AlphaFoldDB" id="A0A2I2GD95"/>
<comment type="similarity">
    <text evidence="2">Belongs to the terpene cyclase/mutase family.</text>
</comment>
<evidence type="ECO:0000256" key="1">
    <source>
        <dbReference type="ARBA" id="ARBA00022737"/>
    </source>
</evidence>
<dbReference type="EMBL" id="MSFO01000003">
    <property type="protein sequence ID" value="PLB50866.1"/>
    <property type="molecule type" value="Genomic_DNA"/>
</dbReference>
<dbReference type="OrthoDB" id="21502at2759"/>
<dbReference type="RefSeq" id="XP_024706168.1">
    <property type="nucleotide sequence ID" value="XM_024844027.1"/>
</dbReference>
<dbReference type="Proteomes" id="UP000234275">
    <property type="component" value="Unassembled WGS sequence"/>
</dbReference>
<dbReference type="PANTHER" id="PTHR11764:SF76">
    <property type="entry name" value="TERPENE CYCLASE_MUTASE FAMILY MEMBER"/>
    <property type="match status" value="1"/>
</dbReference>
<dbReference type="GO" id="GO:0005811">
    <property type="term" value="C:lipid droplet"/>
    <property type="evidence" value="ECO:0007669"/>
    <property type="project" value="InterPro"/>
</dbReference>
<keyword evidence="1" id="KW-0677">Repeat</keyword>
<dbReference type="InterPro" id="IPR018333">
    <property type="entry name" value="Squalene_cyclase"/>
</dbReference>
<dbReference type="STRING" id="1392250.A0A2I2GD95"/>
<dbReference type="VEuPathDB" id="FungiDB:P170DRAFT_354347"/>
<accession>A0A2I2GD95</accession>
<evidence type="ECO:0000313" key="7">
    <source>
        <dbReference type="Proteomes" id="UP000234275"/>
    </source>
</evidence>
<dbReference type="PANTHER" id="PTHR11764">
    <property type="entry name" value="TERPENE CYCLASE/MUTASE FAMILY MEMBER"/>
    <property type="match status" value="1"/>
</dbReference>
<feature type="compositionally biased region" description="Polar residues" evidence="3">
    <location>
        <begin position="9"/>
        <end position="27"/>
    </location>
</feature>